<dbReference type="KEGG" id="hazt:125178741"/>
<dbReference type="RefSeq" id="XP_047739191.1">
    <property type="nucleotide sequence ID" value="XM_047883235.1"/>
</dbReference>
<sequence>MMENWHFNRGNEYSTGGTKEYLLHCHATPNLILGKFQARKAQNGLRSGRCSVPVVRPSLMVCKSQFGGAVAKVTAPPKFNCTTKVQLYWVSSAGTVEECMMLETWKNAW</sequence>
<dbReference type="GeneID" id="125178741"/>
<organism evidence="1 2">
    <name type="scientific">Hyalella azteca</name>
    <name type="common">Amphipod</name>
    <dbReference type="NCBI Taxonomy" id="294128"/>
    <lineage>
        <taxon>Eukaryota</taxon>
        <taxon>Metazoa</taxon>
        <taxon>Ecdysozoa</taxon>
        <taxon>Arthropoda</taxon>
        <taxon>Crustacea</taxon>
        <taxon>Multicrustacea</taxon>
        <taxon>Malacostraca</taxon>
        <taxon>Eumalacostraca</taxon>
        <taxon>Peracarida</taxon>
        <taxon>Amphipoda</taxon>
        <taxon>Senticaudata</taxon>
        <taxon>Talitrida</taxon>
        <taxon>Talitroidea</taxon>
        <taxon>Hyalellidae</taxon>
        <taxon>Hyalella</taxon>
    </lineage>
</organism>
<evidence type="ECO:0000313" key="1">
    <source>
        <dbReference type="Proteomes" id="UP000694843"/>
    </source>
</evidence>
<dbReference type="Proteomes" id="UP000694843">
    <property type="component" value="Unplaced"/>
</dbReference>
<keyword evidence="1" id="KW-1185">Reference proteome</keyword>
<evidence type="ECO:0000313" key="2">
    <source>
        <dbReference type="RefSeq" id="XP_047739191.1"/>
    </source>
</evidence>
<name>A0A979FQ10_HYAAZ</name>
<dbReference type="AlphaFoldDB" id="A0A979FQ10"/>
<protein>
    <submittedName>
        <fullName evidence="2">Uncharacterized protein LOC125178741</fullName>
    </submittedName>
</protein>
<accession>A0A979FQ10</accession>
<reference evidence="2" key="1">
    <citation type="submission" date="2025-08" db="UniProtKB">
        <authorList>
            <consortium name="RefSeq"/>
        </authorList>
    </citation>
    <scope>IDENTIFICATION</scope>
    <source>
        <tissue evidence="2">Whole organism</tissue>
    </source>
</reference>
<proteinExistence type="predicted"/>
<gene>
    <name evidence="2" type="primary">LOC125178741</name>
</gene>